<gene>
    <name evidence="2" type="ORF">H1R20_g14297</name>
</gene>
<protein>
    <recommendedName>
        <fullName evidence="4">Glucose receptor Git3 N-terminal domain-containing protein</fullName>
    </recommendedName>
</protein>
<dbReference type="Proteomes" id="UP001140091">
    <property type="component" value="Unassembled WGS sequence"/>
</dbReference>
<proteinExistence type="predicted"/>
<feature type="transmembrane region" description="Helical" evidence="1">
    <location>
        <begin position="61"/>
        <end position="88"/>
    </location>
</feature>
<comment type="caution">
    <text evidence="2">The sequence shown here is derived from an EMBL/GenBank/DDBJ whole genome shotgun (WGS) entry which is preliminary data.</text>
</comment>
<dbReference type="OrthoDB" id="3045004at2759"/>
<evidence type="ECO:0000256" key="1">
    <source>
        <dbReference type="SAM" id="Phobius"/>
    </source>
</evidence>
<sequence>MTLKWAKDTFITAPSAICYAQGMVQLIGTNIIDWSTLAITLHTFAILVLQWNAPVHIAKYLSFGVLTIVAFIVGVTIGVSGLEIIGPVGLWCWITKDYKAEQLLGEYVWMWTILVLTIVFYGIDFLHTL</sequence>
<evidence type="ECO:0008006" key="4">
    <source>
        <dbReference type="Google" id="ProtNLM"/>
    </source>
</evidence>
<name>A0A9W8J203_9AGAR</name>
<reference evidence="2" key="1">
    <citation type="submission" date="2022-06" db="EMBL/GenBank/DDBJ databases">
        <title>Genome Sequence of Candolleomyces eurysporus.</title>
        <authorList>
            <person name="Buettner E."/>
        </authorList>
    </citation>
    <scope>NUCLEOTIDE SEQUENCE</scope>
    <source>
        <strain evidence="2">VTCC 930004</strain>
    </source>
</reference>
<organism evidence="2 3">
    <name type="scientific">Candolleomyces eurysporus</name>
    <dbReference type="NCBI Taxonomy" id="2828524"/>
    <lineage>
        <taxon>Eukaryota</taxon>
        <taxon>Fungi</taxon>
        <taxon>Dikarya</taxon>
        <taxon>Basidiomycota</taxon>
        <taxon>Agaricomycotina</taxon>
        <taxon>Agaricomycetes</taxon>
        <taxon>Agaricomycetidae</taxon>
        <taxon>Agaricales</taxon>
        <taxon>Agaricineae</taxon>
        <taxon>Psathyrellaceae</taxon>
        <taxon>Candolleomyces</taxon>
    </lineage>
</organism>
<dbReference type="Pfam" id="PF05462">
    <property type="entry name" value="Dicty_CAR"/>
    <property type="match status" value="1"/>
</dbReference>
<keyword evidence="3" id="KW-1185">Reference proteome</keyword>
<feature type="transmembrane region" description="Helical" evidence="1">
    <location>
        <begin position="108"/>
        <end position="126"/>
    </location>
</feature>
<keyword evidence="1" id="KW-1133">Transmembrane helix</keyword>
<keyword evidence="1" id="KW-0472">Membrane</keyword>
<evidence type="ECO:0000313" key="3">
    <source>
        <dbReference type="Proteomes" id="UP001140091"/>
    </source>
</evidence>
<evidence type="ECO:0000313" key="2">
    <source>
        <dbReference type="EMBL" id="KAJ2922788.1"/>
    </source>
</evidence>
<dbReference type="AlphaFoldDB" id="A0A9W8J203"/>
<keyword evidence="1" id="KW-0812">Transmembrane</keyword>
<feature type="transmembrane region" description="Helical" evidence="1">
    <location>
        <begin position="31"/>
        <end position="49"/>
    </location>
</feature>
<dbReference type="EMBL" id="JANBPK010001475">
    <property type="protein sequence ID" value="KAJ2922788.1"/>
    <property type="molecule type" value="Genomic_DNA"/>
</dbReference>
<feature type="non-terminal residue" evidence="2">
    <location>
        <position position="129"/>
    </location>
</feature>
<accession>A0A9W8J203</accession>